<accession>A0AAD7RRH1</accession>
<dbReference type="Proteomes" id="UP001221898">
    <property type="component" value="Unassembled WGS sequence"/>
</dbReference>
<feature type="region of interest" description="Disordered" evidence="1">
    <location>
        <begin position="43"/>
        <end position="123"/>
    </location>
</feature>
<feature type="region of interest" description="Disordered" evidence="1">
    <location>
        <begin position="1"/>
        <end position="21"/>
    </location>
</feature>
<feature type="compositionally biased region" description="Low complexity" evidence="1">
    <location>
        <begin position="43"/>
        <end position="52"/>
    </location>
</feature>
<protein>
    <submittedName>
        <fullName evidence="2">Uncharacterized protein</fullName>
    </submittedName>
</protein>
<proteinExistence type="predicted"/>
<dbReference type="AlphaFoldDB" id="A0AAD7RRH1"/>
<evidence type="ECO:0000313" key="2">
    <source>
        <dbReference type="EMBL" id="KAJ8389044.1"/>
    </source>
</evidence>
<organism evidence="2 3">
    <name type="scientific">Aldrovandia affinis</name>
    <dbReference type="NCBI Taxonomy" id="143900"/>
    <lineage>
        <taxon>Eukaryota</taxon>
        <taxon>Metazoa</taxon>
        <taxon>Chordata</taxon>
        <taxon>Craniata</taxon>
        <taxon>Vertebrata</taxon>
        <taxon>Euteleostomi</taxon>
        <taxon>Actinopterygii</taxon>
        <taxon>Neopterygii</taxon>
        <taxon>Teleostei</taxon>
        <taxon>Notacanthiformes</taxon>
        <taxon>Halosauridae</taxon>
        <taxon>Aldrovandia</taxon>
    </lineage>
</organism>
<feature type="compositionally biased region" description="Polar residues" evidence="1">
    <location>
        <begin position="1"/>
        <end position="10"/>
    </location>
</feature>
<reference evidence="2" key="1">
    <citation type="journal article" date="2023" name="Science">
        <title>Genome structures resolve the early diversification of teleost fishes.</title>
        <authorList>
            <person name="Parey E."/>
            <person name="Louis A."/>
            <person name="Montfort J."/>
            <person name="Bouchez O."/>
            <person name="Roques C."/>
            <person name="Iampietro C."/>
            <person name="Lluch J."/>
            <person name="Castinel A."/>
            <person name="Donnadieu C."/>
            <person name="Desvignes T."/>
            <person name="Floi Bucao C."/>
            <person name="Jouanno E."/>
            <person name="Wen M."/>
            <person name="Mejri S."/>
            <person name="Dirks R."/>
            <person name="Jansen H."/>
            <person name="Henkel C."/>
            <person name="Chen W.J."/>
            <person name="Zahm M."/>
            <person name="Cabau C."/>
            <person name="Klopp C."/>
            <person name="Thompson A.W."/>
            <person name="Robinson-Rechavi M."/>
            <person name="Braasch I."/>
            <person name="Lecointre G."/>
            <person name="Bobe J."/>
            <person name="Postlethwait J.H."/>
            <person name="Berthelot C."/>
            <person name="Roest Crollius H."/>
            <person name="Guiguen Y."/>
        </authorList>
    </citation>
    <scope>NUCLEOTIDE SEQUENCE</scope>
    <source>
        <strain evidence="2">NC1722</strain>
    </source>
</reference>
<dbReference type="EMBL" id="JAINUG010000187">
    <property type="protein sequence ID" value="KAJ8389044.1"/>
    <property type="molecule type" value="Genomic_DNA"/>
</dbReference>
<evidence type="ECO:0000313" key="3">
    <source>
        <dbReference type="Proteomes" id="UP001221898"/>
    </source>
</evidence>
<comment type="caution">
    <text evidence="2">The sequence shown here is derived from an EMBL/GenBank/DDBJ whole genome shotgun (WGS) entry which is preliminary data.</text>
</comment>
<gene>
    <name evidence="2" type="ORF">AAFF_G00124410</name>
</gene>
<name>A0AAD7RRH1_9TELE</name>
<feature type="compositionally biased region" description="Polar residues" evidence="1">
    <location>
        <begin position="113"/>
        <end position="123"/>
    </location>
</feature>
<evidence type="ECO:0000256" key="1">
    <source>
        <dbReference type="SAM" id="MobiDB-lite"/>
    </source>
</evidence>
<keyword evidence="3" id="KW-1185">Reference proteome</keyword>
<feature type="compositionally biased region" description="Polar residues" evidence="1">
    <location>
        <begin position="71"/>
        <end position="93"/>
    </location>
</feature>
<sequence length="123" mass="13239">MDSRRGSPSTLPGPRHSSFAPTVCSVYGRCTCARADSLPWGLSVSRTTVVRVGSEPEQETERNQSTKRSIRSSSQKGRQDTRQSLSEVLNAQDSDGEARTSKASPPPSASVPENNTHGVPQEL</sequence>